<dbReference type="EMBL" id="JAAMRR010001667">
    <property type="protein sequence ID" value="NGX99730.1"/>
    <property type="molecule type" value="Genomic_DNA"/>
</dbReference>
<dbReference type="Gene3D" id="1.25.40.380">
    <property type="entry name" value="Protein of unknown function DUF1810"/>
    <property type="match status" value="1"/>
</dbReference>
<dbReference type="Pfam" id="PF08837">
    <property type="entry name" value="DUF1810"/>
    <property type="match status" value="1"/>
</dbReference>
<proteinExistence type="predicted"/>
<dbReference type="PIRSF" id="PIRSF008546">
    <property type="entry name" value="UCP008546"/>
    <property type="match status" value="1"/>
</dbReference>
<dbReference type="Proteomes" id="UP000480266">
    <property type="component" value="Unassembled WGS sequence"/>
</dbReference>
<evidence type="ECO:0000313" key="2">
    <source>
        <dbReference type="Proteomes" id="UP000480266"/>
    </source>
</evidence>
<evidence type="ECO:0000313" key="1">
    <source>
        <dbReference type="EMBL" id="NGX99730.1"/>
    </source>
</evidence>
<protein>
    <submittedName>
        <fullName evidence="1">DUF1810 domain-containing protein</fullName>
    </submittedName>
</protein>
<organism evidence="1 2">
    <name type="scientific">Candidatus Afipia apatlaquensis</name>
    <dbReference type="NCBI Taxonomy" id="2712852"/>
    <lineage>
        <taxon>Bacteria</taxon>
        <taxon>Pseudomonadati</taxon>
        <taxon>Pseudomonadota</taxon>
        <taxon>Alphaproteobacteria</taxon>
        <taxon>Hyphomicrobiales</taxon>
        <taxon>Nitrobacteraceae</taxon>
        <taxon>Afipia</taxon>
    </lineage>
</organism>
<name>A0A7C9VP42_9BRAD</name>
<reference evidence="1" key="1">
    <citation type="submission" date="2020-02" db="EMBL/GenBank/DDBJ databases">
        <title>Draft genome sequence of Candidatus Afipia apatlaquensis IBT-C3, a potential strain for decolorization of textile dyes.</title>
        <authorList>
            <person name="Sanchez-Reyes A."/>
            <person name="Breton-Deval L."/>
            <person name="Mangelson H."/>
            <person name="Sanchez-Flores A."/>
        </authorList>
    </citation>
    <scope>NUCLEOTIDE SEQUENCE [LARGE SCALE GENOMIC DNA]</scope>
    <source>
        <strain evidence="1">IBT-C3</strain>
    </source>
</reference>
<comment type="caution">
    <text evidence="1">The sequence shown here is derived from an EMBL/GenBank/DDBJ whole genome shotgun (WGS) entry which is preliminary data.</text>
</comment>
<dbReference type="InterPro" id="IPR014937">
    <property type="entry name" value="DUF1810"/>
</dbReference>
<dbReference type="SUPFAM" id="SSF140736">
    <property type="entry name" value="Rv1873-like"/>
    <property type="match status" value="1"/>
</dbReference>
<keyword evidence="2" id="KW-1185">Reference proteome</keyword>
<dbReference type="AlphaFoldDB" id="A0A7C9VP42"/>
<dbReference type="InterPro" id="IPR036287">
    <property type="entry name" value="Rv1873-like_sf"/>
</dbReference>
<accession>A0A7C9VP42</accession>
<sequence>MSDTYDLQRFVEAQQPVYPRVVSELRTGRKQTHWMWFIFPQIEGLGHSAMAQRYAIGSRAETVAYLEHPVLGPRLRECTRLVGAVAGKDIHAILGSPDDMKFRSSMTLFAKTAADNADFVAALQKYYGGEFDGATLARL</sequence>
<gene>
    <name evidence="1" type="ORF">G4V63_32475</name>
</gene>